<comment type="caution">
    <text evidence="2">The sequence shown here is derived from an EMBL/GenBank/DDBJ whole genome shotgun (WGS) entry which is preliminary data.</text>
</comment>
<dbReference type="EMBL" id="JAAOAQ010000078">
    <property type="protein sequence ID" value="KAF5568783.1"/>
    <property type="molecule type" value="Genomic_DNA"/>
</dbReference>
<dbReference type="AlphaFoldDB" id="A0A8H5K8J5"/>
<dbReference type="GO" id="GO:0016787">
    <property type="term" value="F:hydrolase activity"/>
    <property type="evidence" value="ECO:0007669"/>
    <property type="project" value="UniProtKB-KW"/>
</dbReference>
<name>A0A8H5K8J5_9HYPO</name>
<dbReference type="OrthoDB" id="2135488at2759"/>
<organism evidence="2 3">
    <name type="scientific">Fusarium phyllophilum</name>
    <dbReference type="NCBI Taxonomy" id="47803"/>
    <lineage>
        <taxon>Eukaryota</taxon>
        <taxon>Fungi</taxon>
        <taxon>Dikarya</taxon>
        <taxon>Ascomycota</taxon>
        <taxon>Pezizomycotina</taxon>
        <taxon>Sordariomycetes</taxon>
        <taxon>Hypocreomycetidae</taxon>
        <taxon>Hypocreales</taxon>
        <taxon>Nectriaceae</taxon>
        <taxon>Fusarium</taxon>
        <taxon>Fusarium fujikuroi species complex</taxon>
    </lineage>
</organism>
<evidence type="ECO:0000256" key="1">
    <source>
        <dbReference type="SAM" id="MobiDB-lite"/>
    </source>
</evidence>
<keyword evidence="3" id="KW-1185">Reference proteome</keyword>
<dbReference type="PANTHER" id="PTHR35563:SF2">
    <property type="entry name" value="BARREL METAL-DEPENDENT HYDROLASE, PUTATIVE (AFU_ORTHOLOGUE AFUA_1G16240)-RELATED"/>
    <property type="match status" value="1"/>
</dbReference>
<dbReference type="Gene3D" id="3.20.20.140">
    <property type="entry name" value="Metal-dependent hydrolases"/>
    <property type="match status" value="1"/>
</dbReference>
<feature type="region of interest" description="Disordered" evidence="1">
    <location>
        <begin position="165"/>
        <end position="192"/>
    </location>
</feature>
<feature type="compositionally biased region" description="Low complexity" evidence="1">
    <location>
        <begin position="173"/>
        <end position="192"/>
    </location>
</feature>
<sequence length="192" mass="21426">MPAPVLPPAAWNCHVHCFDPDRYPFKTTRPYTPQPAVLNDLIQNSKADNVMLVHATIEDGYAGLLKYLQQCRDLYPDKHVRGTIFWDPGNPGLKSLTEFEFEKLHNAGVRSVRIHGSYGGSGDDISWVAQQFLDVSSHCPLRRYSWSISAQLRLTTWSSIAETISSHPDPKDIPSSSITTPPQDDPTSTPPN</sequence>
<dbReference type="SUPFAM" id="SSF51556">
    <property type="entry name" value="Metallo-dependent hydrolases"/>
    <property type="match status" value="1"/>
</dbReference>
<evidence type="ECO:0000313" key="3">
    <source>
        <dbReference type="Proteomes" id="UP000582016"/>
    </source>
</evidence>
<dbReference type="Proteomes" id="UP000582016">
    <property type="component" value="Unassembled WGS sequence"/>
</dbReference>
<reference evidence="2 3" key="1">
    <citation type="submission" date="2020-05" db="EMBL/GenBank/DDBJ databases">
        <title>Identification and distribution of gene clusters putatively required for synthesis of sphingolipid metabolism inhibitors in phylogenetically diverse species of the filamentous fungus Fusarium.</title>
        <authorList>
            <person name="Kim H.-S."/>
            <person name="Busman M."/>
            <person name="Brown D.W."/>
            <person name="Divon H."/>
            <person name="Uhlig S."/>
            <person name="Proctor R.H."/>
        </authorList>
    </citation>
    <scope>NUCLEOTIDE SEQUENCE [LARGE SCALE GENOMIC DNA]</scope>
    <source>
        <strain evidence="2 3">NRRL 13617</strain>
    </source>
</reference>
<keyword evidence="2" id="KW-0378">Hydrolase</keyword>
<dbReference type="InterPro" id="IPR032466">
    <property type="entry name" value="Metal_Hydrolase"/>
</dbReference>
<accession>A0A8H5K8J5</accession>
<proteinExistence type="predicted"/>
<gene>
    <name evidence="2" type="ORF">FPHYL_2589</name>
</gene>
<dbReference type="InterPro" id="IPR052358">
    <property type="entry name" value="Aro_Compnd_Degr_Hydrolases"/>
</dbReference>
<dbReference type="PANTHER" id="PTHR35563">
    <property type="entry name" value="BARREL METAL-DEPENDENT HYDROLASE, PUTATIVE (AFU_ORTHOLOGUE AFUA_1G16240)-RELATED"/>
    <property type="match status" value="1"/>
</dbReference>
<protein>
    <submittedName>
        <fullName evidence="2">Amidohydrolase 2</fullName>
    </submittedName>
</protein>
<evidence type="ECO:0000313" key="2">
    <source>
        <dbReference type="EMBL" id="KAF5568783.1"/>
    </source>
</evidence>